<dbReference type="EMBL" id="KN831782">
    <property type="protein sequence ID" value="KIM40571.1"/>
    <property type="molecule type" value="Genomic_DNA"/>
</dbReference>
<evidence type="ECO:0008006" key="3">
    <source>
        <dbReference type="Google" id="ProtNLM"/>
    </source>
</evidence>
<proteinExistence type="predicted"/>
<protein>
    <recommendedName>
        <fullName evidence="3">F-box domain-containing protein</fullName>
    </recommendedName>
</protein>
<evidence type="ECO:0000313" key="1">
    <source>
        <dbReference type="EMBL" id="KIM40571.1"/>
    </source>
</evidence>
<reference evidence="2" key="2">
    <citation type="submission" date="2015-01" db="EMBL/GenBank/DDBJ databases">
        <title>Evolutionary Origins and Diversification of the Mycorrhizal Mutualists.</title>
        <authorList>
            <consortium name="DOE Joint Genome Institute"/>
            <consortium name="Mycorrhizal Genomics Consortium"/>
            <person name="Kohler A."/>
            <person name="Kuo A."/>
            <person name="Nagy L.G."/>
            <person name="Floudas D."/>
            <person name="Copeland A."/>
            <person name="Barry K.W."/>
            <person name="Cichocki N."/>
            <person name="Veneault-Fourrey C."/>
            <person name="LaButti K."/>
            <person name="Lindquist E.A."/>
            <person name="Lipzen A."/>
            <person name="Lundell T."/>
            <person name="Morin E."/>
            <person name="Murat C."/>
            <person name="Riley R."/>
            <person name="Ohm R."/>
            <person name="Sun H."/>
            <person name="Tunlid A."/>
            <person name="Henrissat B."/>
            <person name="Grigoriev I.V."/>
            <person name="Hibbett D.S."/>
            <person name="Martin F."/>
        </authorList>
    </citation>
    <scope>NUCLEOTIDE SEQUENCE [LARGE SCALE GENOMIC DNA]</scope>
    <source>
        <strain evidence="2">h7</strain>
    </source>
</reference>
<dbReference type="HOGENOM" id="CLU_035624_0_0_1"/>
<reference evidence="1 2" key="1">
    <citation type="submission" date="2014-04" db="EMBL/GenBank/DDBJ databases">
        <authorList>
            <consortium name="DOE Joint Genome Institute"/>
            <person name="Kuo A."/>
            <person name="Gay G."/>
            <person name="Dore J."/>
            <person name="Kohler A."/>
            <person name="Nagy L.G."/>
            <person name="Floudas D."/>
            <person name="Copeland A."/>
            <person name="Barry K.W."/>
            <person name="Cichocki N."/>
            <person name="Veneault-Fourrey C."/>
            <person name="LaButti K."/>
            <person name="Lindquist E.A."/>
            <person name="Lipzen A."/>
            <person name="Lundell T."/>
            <person name="Morin E."/>
            <person name="Murat C."/>
            <person name="Sun H."/>
            <person name="Tunlid A."/>
            <person name="Henrissat B."/>
            <person name="Grigoriev I.V."/>
            <person name="Hibbett D.S."/>
            <person name="Martin F."/>
            <person name="Nordberg H.P."/>
            <person name="Cantor M.N."/>
            <person name="Hua S.X."/>
        </authorList>
    </citation>
    <scope>NUCLEOTIDE SEQUENCE [LARGE SCALE GENOMIC DNA]</scope>
    <source>
        <strain evidence="2">h7</strain>
    </source>
</reference>
<dbReference type="OrthoDB" id="2745898at2759"/>
<keyword evidence="2" id="KW-1185">Reference proteome</keyword>
<name>A0A0C3CAE4_HEBCY</name>
<organism evidence="1 2">
    <name type="scientific">Hebeloma cylindrosporum</name>
    <dbReference type="NCBI Taxonomy" id="76867"/>
    <lineage>
        <taxon>Eukaryota</taxon>
        <taxon>Fungi</taxon>
        <taxon>Dikarya</taxon>
        <taxon>Basidiomycota</taxon>
        <taxon>Agaricomycotina</taxon>
        <taxon>Agaricomycetes</taxon>
        <taxon>Agaricomycetidae</taxon>
        <taxon>Agaricales</taxon>
        <taxon>Agaricineae</taxon>
        <taxon>Hymenogastraceae</taxon>
        <taxon>Hebeloma</taxon>
    </lineage>
</organism>
<accession>A0A0C3CAE4</accession>
<sequence length="277" mass="31077">MRPALLHLMQLPTLSSLKLDYIQNLPVSDLIHSSNLKHLVVENIDFAEEDVLPPSTPPLPPKSIYLREYTAGLRCPAAATKKLVESKHPDGLPIVHFTGLTKITGKCHMQEDIDVIRTIFIQAEKLEEVDLTIFEDLTYAGLAEMLIPSIRTLKELKLTAVVDEASDGPLSGLCHELEQILARGRSVIESLSIKVEVYTDADCKRGDEWGLLDKVLTREDAWLGLKEVSLKIEVQTYGRDDEDDLVEVLNKLPDTQFKKLSTSEAINFKFEVTEECI</sequence>
<dbReference type="Proteomes" id="UP000053424">
    <property type="component" value="Unassembled WGS sequence"/>
</dbReference>
<dbReference type="AlphaFoldDB" id="A0A0C3CAE4"/>
<gene>
    <name evidence="1" type="ORF">M413DRAFT_164110</name>
</gene>
<evidence type="ECO:0000313" key="2">
    <source>
        <dbReference type="Proteomes" id="UP000053424"/>
    </source>
</evidence>